<name>A0A1M5NK42_9FLAO</name>
<accession>A0A1M5NK42</accession>
<dbReference type="Proteomes" id="UP000184532">
    <property type="component" value="Unassembled WGS sequence"/>
</dbReference>
<protein>
    <recommendedName>
        <fullName evidence="3">Outer membrane protein beta-barrel domain-containing protein</fullName>
    </recommendedName>
</protein>
<dbReference type="EMBL" id="FQWL01000005">
    <property type="protein sequence ID" value="SHG89313.1"/>
    <property type="molecule type" value="Genomic_DNA"/>
</dbReference>
<keyword evidence="2" id="KW-1185">Reference proteome</keyword>
<proteinExistence type="predicted"/>
<dbReference type="OrthoDB" id="883248at2"/>
<evidence type="ECO:0000313" key="1">
    <source>
        <dbReference type="EMBL" id="SHG89313.1"/>
    </source>
</evidence>
<evidence type="ECO:0000313" key="2">
    <source>
        <dbReference type="Proteomes" id="UP000184532"/>
    </source>
</evidence>
<evidence type="ECO:0008006" key="3">
    <source>
        <dbReference type="Google" id="ProtNLM"/>
    </source>
</evidence>
<organism evidence="1 2">
    <name type="scientific">Flagellimonas flava</name>
    <dbReference type="NCBI Taxonomy" id="570519"/>
    <lineage>
        <taxon>Bacteria</taxon>
        <taxon>Pseudomonadati</taxon>
        <taxon>Bacteroidota</taxon>
        <taxon>Flavobacteriia</taxon>
        <taxon>Flavobacteriales</taxon>
        <taxon>Flavobacteriaceae</taxon>
        <taxon>Flagellimonas</taxon>
    </lineage>
</organism>
<gene>
    <name evidence="1" type="ORF">SAMN04488116_2817</name>
</gene>
<sequence>MKRIFVGLMMGFTCMLQAQFGKNCEVRQLKINLFNPGLEYEMALGVNSTLDFRVGWQAALEPASSEPLENYNFFPAITIQNRYYHNFNGRQQRGRDIYGNSGNYLAPTVAVFSPDARVVDGRQVDGVHGYGGLVYGIQRSFNSGLSFSLDAGAGYYVGPFKGDILPVVNLSIGWIISEKRWCVGR</sequence>
<dbReference type="RefSeq" id="WP_131819086.1">
    <property type="nucleotide sequence ID" value="NZ_FQWL01000005.1"/>
</dbReference>
<reference evidence="2" key="1">
    <citation type="submission" date="2016-11" db="EMBL/GenBank/DDBJ databases">
        <authorList>
            <person name="Varghese N."/>
            <person name="Submissions S."/>
        </authorList>
    </citation>
    <scope>NUCLEOTIDE SEQUENCE [LARGE SCALE GENOMIC DNA]</scope>
    <source>
        <strain evidence="2">DSM 22638</strain>
    </source>
</reference>
<dbReference type="AlphaFoldDB" id="A0A1M5NK42"/>